<dbReference type="Gene3D" id="3.40.350.10">
    <property type="entry name" value="Creatinase/prolidase N-terminal domain"/>
    <property type="match status" value="2"/>
</dbReference>
<dbReference type="InterPro" id="IPR001131">
    <property type="entry name" value="Peptidase_M24B_aminopep-P_CS"/>
</dbReference>
<dbReference type="SUPFAM" id="SSF47762">
    <property type="entry name" value="PAH2 domain"/>
    <property type="match status" value="3"/>
</dbReference>
<evidence type="ECO:0000313" key="16">
    <source>
        <dbReference type="EMBL" id="KAG1315506.1"/>
    </source>
</evidence>
<evidence type="ECO:0000256" key="10">
    <source>
        <dbReference type="ARBA" id="ARBA00023211"/>
    </source>
</evidence>
<dbReference type="Pfam" id="PF16188">
    <property type="entry name" value="Peptidase_M24_C"/>
    <property type="match status" value="1"/>
</dbReference>
<dbReference type="FunFam" id="1.20.1160.11:FF:000003">
    <property type="entry name" value="Paired amphipathic helix SIN3-like protein"/>
    <property type="match status" value="1"/>
</dbReference>
<dbReference type="GO" id="GO:0010628">
    <property type="term" value="P:positive regulation of gene expression"/>
    <property type="evidence" value="ECO:0007669"/>
    <property type="project" value="UniProtKB-ARBA"/>
</dbReference>
<dbReference type="PROSITE" id="PS51477">
    <property type="entry name" value="PAH"/>
    <property type="match status" value="2"/>
</dbReference>
<dbReference type="GO" id="GO:0033698">
    <property type="term" value="C:Rpd3L complex"/>
    <property type="evidence" value="ECO:0007669"/>
    <property type="project" value="UniProtKB-ARBA"/>
</dbReference>
<dbReference type="SUPFAM" id="SSF53092">
    <property type="entry name" value="Creatinase/prolidase N-terminal domain"/>
    <property type="match status" value="1"/>
</dbReference>
<dbReference type="Proteomes" id="UP000716291">
    <property type="component" value="Unassembled WGS sequence"/>
</dbReference>
<feature type="compositionally biased region" description="Basic residues" evidence="14">
    <location>
        <begin position="287"/>
        <end position="305"/>
    </location>
</feature>
<dbReference type="InterPro" id="IPR036600">
    <property type="entry name" value="PAH_sf"/>
</dbReference>
<dbReference type="PANTHER" id="PTHR43763:SF6">
    <property type="entry name" value="XAA-PRO AMINOPEPTIDASE 1"/>
    <property type="match status" value="1"/>
</dbReference>
<dbReference type="PROSITE" id="PS00491">
    <property type="entry name" value="PROLINE_PEPTIDASE"/>
    <property type="match status" value="1"/>
</dbReference>
<dbReference type="GO" id="GO:0006355">
    <property type="term" value="P:regulation of DNA-templated transcription"/>
    <property type="evidence" value="ECO:0007669"/>
    <property type="project" value="InterPro"/>
</dbReference>
<proteinExistence type="inferred from homology"/>
<feature type="compositionally biased region" description="Polar residues" evidence="14">
    <location>
        <begin position="54"/>
        <end position="75"/>
    </location>
</feature>
<dbReference type="PANTHER" id="PTHR43763">
    <property type="entry name" value="XAA-PRO AMINOPEPTIDASE 1"/>
    <property type="match status" value="1"/>
</dbReference>
<dbReference type="Gene3D" id="3.90.230.10">
    <property type="entry name" value="Creatinase/methionine aminopeptidase superfamily"/>
    <property type="match status" value="1"/>
</dbReference>
<dbReference type="GO" id="GO:0005737">
    <property type="term" value="C:cytoplasm"/>
    <property type="evidence" value="ECO:0007669"/>
    <property type="project" value="UniProtKB-ARBA"/>
</dbReference>
<dbReference type="FunFam" id="3.40.350.10:FF:000003">
    <property type="entry name" value="Xaa-pro aminopeptidase P"/>
    <property type="match status" value="1"/>
</dbReference>
<feature type="region of interest" description="Disordered" evidence="14">
    <location>
        <begin position="1"/>
        <end position="75"/>
    </location>
</feature>
<keyword evidence="8" id="KW-0805">Transcription regulation</keyword>
<gene>
    <name evidence="16" type="ORF">G6F64_000600</name>
</gene>
<feature type="compositionally biased region" description="Polar residues" evidence="14">
    <location>
        <begin position="35"/>
        <end position="45"/>
    </location>
</feature>
<comment type="subcellular location">
    <subcellularLocation>
        <location evidence="2 12">Nucleus</location>
    </subcellularLocation>
</comment>
<dbReference type="InterPro" id="IPR036005">
    <property type="entry name" value="Creatinase/aminopeptidase-like"/>
</dbReference>
<dbReference type="Gene3D" id="1.20.1160.11">
    <property type="entry name" value="Paired amphipathic helix"/>
    <property type="match status" value="3"/>
</dbReference>
<protein>
    <recommendedName>
        <fullName evidence="15">Histone deacetylase interacting domain-containing protein</fullName>
    </recommendedName>
</protein>
<keyword evidence="10" id="KW-0464">Manganese</keyword>
<feature type="compositionally biased region" description="Acidic residues" evidence="14">
    <location>
        <begin position="696"/>
        <end position="711"/>
    </location>
</feature>
<evidence type="ECO:0000256" key="9">
    <source>
        <dbReference type="ARBA" id="ARBA00023163"/>
    </source>
</evidence>
<evidence type="ECO:0000256" key="7">
    <source>
        <dbReference type="ARBA" id="ARBA00022801"/>
    </source>
</evidence>
<dbReference type="InterPro" id="IPR029149">
    <property type="entry name" value="Creatin/AminoP/Spt16_N"/>
</dbReference>
<reference evidence="16" key="1">
    <citation type="journal article" date="2020" name="Microb. Genom.">
        <title>Genetic diversity of clinical and environmental Mucorales isolates obtained from an investigation of mucormycosis cases among solid organ transplant recipients.</title>
        <authorList>
            <person name="Nguyen M.H."/>
            <person name="Kaul D."/>
            <person name="Muto C."/>
            <person name="Cheng S.J."/>
            <person name="Richter R.A."/>
            <person name="Bruno V.M."/>
            <person name="Liu G."/>
            <person name="Beyhan S."/>
            <person name="Sundermann A.J."/>
            <person name="Mounaud S."/>
            <person name="Pasculle A.W."/>
            <person name="Nierman W.C."/>
            <person name="Driscoll E."/>
            <person name="Cumbie R."/>
            <person name="Clancy C.J."/>
            <person name="Dupont C.L."/>
        </authorList>
    </citation>
    <scope>NUCLEOTIDE SEQUENCE</scope>
    <source>
        <strain evidence="16">GL11</strain>
    </source>
</reference>
<keyword evidence="6" id="KW-0677">Repeat</keyword>
<comment type="caution">
    <text evidence="16">The sequence shown here is derived from an EMBL/GenBank/DDBJ whole genome shotgun (WGS) entry which is preliminary data.</text>
</comment>
<comment type="similarity">
    <text evidence="3 13">Belongs to the peptidase M24B family.</text>
</comment>
<evidence type="ECO:0000256" key="2">
    <source>
        <dbReference type="ARBA" id="ARBA00004123"/>
    </source>
</evidence>
<dbReference type="GO" id="GO:0070006">
    <property type="term" value="F:metalloaminopeptidase activity"/>
    <property type="evidence" value="ECO:0007669"/>
    <property type="project" value="InterPro"/>
</dbReference>
<name>A0A9P6XJU1_RHIOR</name>
<evidence type="ECO:0000256" key="1">
    <source>
        <dbReference type="ARBA" id="ARBA00001936"/>
    </source>
</evidence>
<dbReference type="SMART" id="SM00761">
    <property type="entry name" value="HDAC_interact"/>
    <property type="match status" value="1"/>
</dbReference>
<dbReference type="InterPro" id="IPR000587">
    <property type="entry name" value="Creatinase_N"/>
</dbReference>
<feature type="domain" description="Histone deacetylase interacting" evidence="15">
    <location>
        <begin position="410"/>
        <end position="512"/>
    </location>
</feature>
<dbReference type="InterPro" id="IPR050422">
    <property type="entry name" value="X-Pro_aminopeptidase_P"/>
</dbReference>
<keyword evidence="7" id="KW-0378">Hydrolase</keyword>
<dbReference type="InterPro" id="IPR003822">
    <property type="entry name" value="PAH"/>
</dbReference>
<comment type="cofactor">
    <cofactor evidence="1">
        <name>Mn(2+)</name>
        <dbReference type="ChEBI" id="CHEBI:29035"/>
    </cofactor>
</comment>
<evidence type="ECO:0000256" key="4">
    <source>
        <dbReference type="ARBA" id="ARBA00022491"/>
    </source>
</evidence>
<evidence type="ECO:0000256" key="13">
    <source>
        <dbReference type="RuleBase" id="RU000590"/>
    </source>
</evidence>
<evidence type="ECO:0000256" key="3">
    <source>
        <dbReference type="ARBA" id="ARBA00008766"/>
    </source>
</evidence>
<evidence type="ECO:0000256" key="11">
    <source>
        <dbReference type="ARBA" id="ARBA00023242"/>
    </source>
</evidence>
<feature type="compositionally biased region" description="Basic and acidic residues" evidence="14">
    <location>
        <begin position="712"/>
        <end position="727"/>
    </location>
</feature>
<dbReference type="EMBL" id="JAANQT010000038">
    <property type="protein sequence ID" value="KAG1315506.1"/>
    <property type="molecule type" value="Genomic_DNA"/>
</dbReference>
<dbReference type="InterPro" id="IPR031693">
    <property type="entry name" value="Sin3_C"/>
</dbReference>
<sequence length="1625" mass="186937">MSAGPPSPSRPLNSSGKSSSNTSSGHSSPNKPYINYNSQTDSSPFPRTEPYHIPTSNVLPPLPSNGTFDRPSTSNQVYRPLNVKDALSYLDQVKVKFSDQPEVYNRFLDIMKEFKSQAIDTPGVIERVSSLFRGHPTLISGFNTFLPPGYRIECSVDDHARDVIKVTTPSGATTTSTTSNFHFKNAPSTTSFYTPQQQQQQQQVIDEASRRPPIEFNHAINYVNKIKNRFANDPDVYKQFLEILQTYQKEQRPITEVYSQVQILFNGATDLLSEFKQFLPDTTASKRQTKRRAVTHSPKQKKSKTSHSDLSDLRSVSYYDEPVMSAEETEFFERVRKYIGNKTTYYSFLKVLNLFCRQILDQNTLIERCESFLSGNKELFHQLKTMVGYQTQDKVIENVPTTSSRLDIAGCPECGPSYRSVPKSWQKLQKCTGRDDLCKEVLNDQYVSHPTWASEDGGFIASKKNIYEESLHRVEEERYDYDMNIEANLNTISLLEPISKRISSMSEEEKKNFKLPIGLGGPSQTIYQRIIKKIYGKEQGAEVIDTLHNHPAQAVPIILKRLKQKDEEWRKAQREWNKVWREIEIKNYYKALDYQGVNFKVNDRKTMSVKALVTEIEAIRLDQEQESSFKPQFVYEFKDKLLFKDVARILFSYFERQTIYGSADCEVMKAFIEMFLPVFFDVPDVKPEKDINKLEADEEEDVDEGMSEDESFVEREKPTKEQEPEEKNMDDEELLSIAAEPMETDEVEKKEEEKEKKEMEEDKHGYKVYTLFGNTSFYCFFRLFQMAYDRLGKMKQLDKEYQADPSKAKYQSKAAVGLGINHKIFQHLNLNFKEGYYKALLKLIDHFFDDELDQQTFEECARYIFGTKAYMLFSIDKLMQSITRQLHHIVSDTKAQMLLSYFKQHQEYSKRSVELTNAYLLQVIEALDGEDEAYNLTFNALKRTLSIQILLKDDEPFKLYDEEAYNEYVNNYTDWEHETLGVDRKRVNTPFLKRNIQQQPLYHMKSNMEYKICRNTYHLFYVIGTEDSVVCKKNQDVLFNEAEDKNKRFQSWLNNAFLVPSEDAHQSEIGSECDLRREWISGFSGSAGFAIVTLTDAYLFTDGRYFLQAEEQLDENWVLFKQGLPDVPTWQEFLIDRLPPGSRIGMDSTLITLSDARELEEQLKTVQSHLIPVSPNPVDLAWGSDRPQRSHDALFIHTIKYAGEAYQDKLNKVHKYLFEKKYFGVIVSALDEIAWLFNLRGSDVDCSPVFYAYALITQTEATLYVQQEKLTEAVHQHLQGVQLKPYDAIFDELKTVQLTDGQKICIDENTSMAIALAIGLNNVVEDRSYINDLKAIKNERELKGMRDCHIRDGAALVQFFAWLEQRLLVGEKLDEVQAADHLEKLRASQQDYVGLSFPTISSSGPNGAIIHYEPKRGQCRVVDKDEIYLCDSGAQYKDGTTDVTRTFHFGQPTAYQKTCFTAVLQGHIALDTAVFPPETSGYLLNSFARMPLWKLGLDYRHGTGHGVGSFLHVHEGPHGIGTRASCPLAPGMTVTDEPGYYEDGQFGIRIENVLLVRKASVGDHLEFEHVTMVPIGINLIDQEMLSPAEKQWINHYHAECFDRISPLVAFDPVAAAWLKKETRPI</sequence>
<dbReference type="Pfam" id="PF02671">
    <property type="entry name" value="PAH"/>
    <property type="match status" value="3"/>
</dbReference>
<dbReference type="GO" id="GO:0046872">
    <property type="term" value="F:metal ion binding"/>
    <property type="evidence" value="ECO:0007669"/>
    <property type="project" value="UniProtKB-KW"/>
</dbReference>
<dbReference type="FunFam" id="3.90.230.10:FF:000007">
    <property type="entry name" value="Xaa-Pro aminopeptidase P"/>
    <property type="match status" value="1"/>
</dbReference>
<dbReference type="FunFam" id="1.20.1160.11:FF:000002">
    <property type="entry name" value="Paired amphipathic helix protein SIN3"/>
    <property type="match status" value="1"/>
</dbReference>
<evidence type="ECO:0000256" key="14">
    <source>
        <dbReference type="SAM" id="MobiDB-lite"/>
    </source>
</evidence>
<feature type="compositionally biased region" description="Low complexity" evidence="14">
    <location>
        <begin position="10"/>
        <end position="30"/>
    </location>
</feature>
<evidence type="ECO:0000313" key="17">
    <source>
        <dbReference type="Proteomes" id="UP000716291"/>
    </source>
</evidence>
<dbReference type="Pfam" id="PF16879">
    <property type="entry name" value="Sin3a_C"/>
    <property type="match status" value="1"/>
</dbReference>
<dbReference type="InterPro" id="IPR033740">
    <property type="entry name" value="Pept_M24B"/>
</dbReference>
<dbReference type="SUPFAM" id="SSF55920">
    <property type="entry name" value="Creatinase/aminopeptidase"/>
    <property type="match status" value="1"/>
</dbReference>
<dbReference type="InterPro" id="IPR013194">
    <property type="entry name" value="HDAC_interact_dom"/>
</dbReference>
<accession>A0A9P6XJU1</accession>
<keyword evidence="9" id="KW-0804">Transcription</keyword>
<evidence type="ECO:0000259" key="15">
    <source>
        <dbReference type="SMART" id="SM00761"/>
    </source>
</evidence>
<evidence type="ECO:0000256" key="12">
    <source>
        <dbReference type="PROSITE-ProRule" id="PRU00810"/>
    </source>
</evidence>
<dbReference type="Pfam" id="PF08295">
    <property type="entry name" value="Sin3_corepress"/>
    <property type="match status" value="1"/>
</dbReference>
<evidence type="ECO:0000256" key="6">
    <source>
        <dbReference type="ARBA" id="ARBA00022737"/>
    </source>
</evidence>
<evidence type="ECO:0000256" key="5">
    <source>
        <dbReference type="ARBA" id="ARBA00022723"/>
    </source>
</evidence>
<dbReference type="FunFam" id="1.20.1160.11:FF:000001">
    <property type="entry name" value="Paired amphipathic helix protein Sin3"/>
    <property type="match status" value="1"/>
</dbReference>
<keyword evidence="17" id="KW-1185">Reference proteome</keyword>
<organism evidence="16 17">
    <name type="scientific">Rhizopus oryzae</name>
    <name type="common">Mucormycosis agent</name>
    <name type="synonym">Rhizopus arrhizus var. delemar</name>
    <dbReference type="NCBI Taxonomy" id="64495"/>
    <lineage>
        <taxon>Eukaryota</taxon>
        <taxon>Fungi</taxon>
        <taxon>Fungi incertae sedis</taxon>
        <taxon>Mucoromycota</taxon>
        <taxon>Mucoromycotina</taxon>
        <taxon>Mucoromycetes</taxon>
        <taxon>Mucorales</taxon>
        <taxon>Mucorineae</taxon>
        <taxon>Rhizopodaceae</taxon>
        <taxon>Rhizopus</taxon>
    </lineage>
</organism>
<dbReference type="CDD" id="cd01085">
    <property type="entry name" value="APP"/>
    <property type="match status" value="1"/>
</dbReference>
<dbReference type="Pfam" id="PF01321">
    <property type="entry name" value="Creatinase_N"/>
    <property type="match status" value="1"/>
</dbReference>
<feature type="region of interest" description="Disordered" evidence="14">
    <location>
        <begin position="691"/>
        <end position="731"/>
    </location>
</feature>
<dbReference type="Pfam" id="PF16189">
    <property type="entry name" value="Creatinase_N_2"/>
    <property type="match status" value="1"/>
</dbReference>
<evidence type="ECO:0000256" key="8">
    <source>
        <dbReference type="ARBA" id="ARBA00023015"/>
    </source>
</evidence>
<dbReference type="Pfam" id="PF00557">
    <property type="entry name" value="Peptidase_M24"/>
    <property type="match status" value="1"/>
</dbReference>
<dbReference type="OrthoDB" id="10265969at2759"/>
<feature type="region of interest" description="Disordered" evidence="14">
    <location>
        <begin position="284"/>
        <end position="309"/>
    </location>
</feature>
<dbReference type="InterPro" id="IPR000994">
    <property type="entry name" value="Pept_M24"/>
</dbReference>
<keyword evidence="5 13" id="KW-0479">Metal-binding</keyword>
<dbReference type="InterPro" id="IPR032416">
    <property type="entry name" value="Peptidase_M24_C"/>
</dbReference>
<keyword evidence="4" id="KW-0678">Repressor</keyword>
<keyword evidence="11 12" id="KW-0539">Nucleus</keyword>